<evidence type="ECO:0000256" key="4">
    <source>
        <dbReference type="SAM" id="MobiDB-lite"/>
    </source>
</evidence>
<dbReference type="Gene3D" id="3.30.70.1020">
    <property type="entry name" value="Trehalose-6-phosphate phosphatase related protein, domain 2"/>
    <property type="match status" value="1"/>
</dbReference>
<comment type="function">
    <text evidence="2 3">Removes the phosphate from trehalose 6-phosphate to produce free trehalose.</text>
</comment>
<comment type="catalytic activity">
    <reaction evidence="3">
        <text>alpha,alpha-trehalose 6-phosphate + H2O = alpha,alpha-trehalose + phosphate</text>
        <dbReference type="Rhea" id="RHEA:23420"/>
        <dbReference type="ChEBI" id="CHEBI:15377"/>
        <dbReference type="ChEBI" id="CHEBI:16551"/>
        <dbReference type="ChEBI" id="CHEBI:43474"/>
        <dbReference type="ChEBI" id="CHEBI:58429"/>
        <dbReference type="EC" id="3.1.3.12"/>
    </reaction>
</comment>
<protein>
    <recommendedName>
        <fullName evidence="3">Trehalose 6-phosphate phosphatase</fullName>
        <ecNumber evidence="3">3.1.3.12</ecNumber>
    </recommendedName>
</protein>
<comment type="cofactor">
    <cofactor evidence="3">
        <name>Mg(2+)</name>
        <dbReference type="ChEBI" id="CHEBI:18420"/>
    </cofactor>
</comment>
<keyword evidence="1 3" id="KW-0378">Hydrolase</keyword>
<name>A0A255EMH7_9ACTN</name>
<dbReference type="Pfam" id="PF02358">
    <property type="entry name" value="Trehalose_PPase"/>
    <property type="match status" value="1"/>
</dbReference>
<organism evidence="5 6">
    <name type="scientific">Parenemella sanctibonifatiensis</name>
    <dbReference type="NCBI Taxonomy" id="2016505"/>
    <lineage>
        <taxon>Bacteria</taxon>
        <taxon>Bacillati</taxon>
        <taxon>Actinomycetota</taxon>
        <taxon>Actinomycetes</taxon>
        <taxon>Propionibacteriales</taxon>
        <taxon>Propionibacteriaceae</taxon>
        <taxon>Parenemella</taxon>
    </lineage>
</organism>
<proteinExistence type="inferred from homology"/>
<comment type="caution">
    <text evidence="5">The sequence shown here is derived from an EMBL/GenBank/DDBJ whole genome shotgun (WGS) entry which is preliminary data.</text>
</comment>
<dbReference type="Gene3D" id="3.40.50.1000">
    <property type="entry name" value="HAD superfamily/HAD-like"/>
    <property type="match status" value="1"/>
</dbReference>
<gene>
    <name evidence="5" type="primary">otsB</name>
    <name evidence="5" type="ORF">CGZ91_04755</name>
</gene>
<dbReference type="GO" id="GO:0004805">
    <property type="term" value="F:trehalose-phosphatase activity"/>
    <property type="evidence" value="ECO:0007669"/>
    <property type="project" value="UniProtKB-EC"/>
</dbReference>
<dbReference type="InterPro" id="IPR003337">
    <property type="entry name" value="Trehalose_PPase"/>
</dbReference>
<dbReference type="OrthoDB" id="9816160at2"/>
<keyword evidence="6" id="KW-1185">Reference proteome</keyword>
<dbReference type="GO" id="GO:0046872">
    <property type="term" value="F:metal ion binding"/>
    <property type="evidence" value="ECO:0007669"/>
    <property type="project" value="UniProtKB-KW"/>
</dbReference>
<evidence type="ECO:0000313" key="5">
    <source>
        <dbReference type="EMBL" id="OYN90815.1"/>
    </source>
</evidence>
<keyword evidence="3" id="KW-0479">Metal-binding</keyword>
<evidence type="ECO:0000256" key="2">
    <source>
        <dbReference type="ARBA" id="ARBA00024179"/>
    </source>
</evidence>
<dbReference type="PANTHER" id="PTHR43768:SF3">
    <property type="entry name" value="TREHALOSE 6-PHOSPHATE PHOSPHATASE"/>
    <property type="match status" value="1"/>
</dbReference>
<dbReference type="Proteomes" id="UP000216300">
    <property type="component" value="Unassembled WGS sequence"/>
</dbReference>
<dbReference type="PANTHER" id="PTHR43768">
    <property type="entry name" value="TREHALOSE 6-PHOSPHATE PHOSPHATASE"/>
    <property type="match status" value="1"/>
</dbReference>
<feature type="region of interest" description="Disordered" evidence="4">
    <location>
        <begin position="33"/>
        <end position="57"/>
    </location>
</feature>
<reference evidence="5 6" key="1">
    <citation type="submission" date="2017-07" db="EMBL/GenBank/DDBJ databases">
        <title>Draft whole genome sequences of clinical Proprionibacteriaceae strains.</title>
        <authorList>
            <person name="Bernier A.-M."/>
            <person name="Bernard K."/>
            <person name="Domingo M.-C."/>
        </authorList>
    </citation>
    <scope>NUCLEOTIDE SEQUENCE [LARGE SCALE GENOMIC DNA]</scope>
    <source>
        <strain evidence="5 6">NML 150081</strain>
    </source>
</reference>
<dbReference type="UniPathway" id="UPA00299"/>
<sequence length="327" mass="34703">MTPPGLGWNSGVCEPRPRLCPGEHGVVGEWCSPDGKLTPMSEQPPAQPQADRASSDPVARVVAAARNDPAAVLVATDFDGVLSPIVDDPDQAYADPEAVAALGALGQLVGQVAIVTGRPVAAARRLGGLDQAPGLGNLVVLGQYGVERWDAASGELVMPPEPVEISRARNEIADLLARLDLAEVWVEDKGRALGLHTRRTADPDGAFERLRGPVTELAERLGLHLEPGRMVWELRAAGQDKGRAIAELVEATGARVVVYAGDDLGDIPAFRTVAELREQGRIEALLLWSRSEEQAALADICDVACDGVPGVAQVWRHIADELETHSH</sequence>
<dbReference type="AlphaFoldDB" id="A0A255EMH7"/>
<dbReference type="InterPro" id="IPR023214">
    <property type="entry name" value="HAD_sf"/>
</dbReference>
<dbReference type="InterPro" id="IPR036412">
    <property type="entry name" value="HAD-like_sf"/>
</dbReference>
<keyword evidence="3" id="KW-0460">Magnesium</keyword>
<dbReference type="SUPFAM" id="SSF56784">
    <property type="entry name" value="HAD-like"/>
    <property type="match status" value="1"/>
</dbReference>
<evidence type="ECO:0000256" key="3">
    <source>
        <dbReference type="RuleBase" id="RU361117"/>
    </source>
</evidence>
<accession>A0A255EMH7</accession>
<comment type="similarity">
    <text evidence="3">Belongs to the trehalose phosphatase family.</text>
</comment>
<dbReference type="EC" id="3.1.3.12" evidence="3"/>
<dbReference type="InterPro" id="IPR044651">
    <property type="entry name" value="OTSB-like"/>
</dbReference>
<evidence type="ECO:0000256" key="1">
    <source>
        <dbReference type="ARBA" id="ARBA00022801"/>
    </source>
</evidence>
<dbReference type="NCBIfam" id="TIGR00685">
    <property type="entry name" value="T6PP"/>
    <property type="match status" value="1"/>
</dbReference>
<dbReference type="EMBL" id="NMVJ01000006">
    <property type="protein sequence ID" value="OYN90815.1"/>
    <property type="molecule type" value="Genomic_DNA"/>
</dbReference>
<evidence type="ECO:0000313" key="6">
    <source>
        <dbReference type="Proteomes" id="UP000216300"/>
    </source>
</evidence>
<dbReference type="GO" id="GO:0005992">
    <property type="term" value="P:trehalose biosynthetic process"/>
    <property type="evidence" value="ECO:0007669"/>
    <property type="project" value="UniProtKB-UniPathway"/>
</dbReference>
<comment type="pathway">
    <text evidence="3">Glycan biosynthesis; trehalose biosynthesis.</text>
</comment>